<dbReference type="GO" id="GO:0003677">
    <property type="term" value="F:DNA binding"/>
    <property type="evidence" value="ECO:0007669"/>
    <property type="project" value="UniProtKB-KW"/>
</dbReference>
<gene>
    <name evidence="3" type="ORF">N5923_20415</name>
</gene>
<dbReference type="Pfam" id="PF01381">
    <property type="entry name" value="HTH_3"/>
    <property type="match status" value="1"/>
</dbReference>
<dbReference type="SMART" id="SM00530">
    <property type="entry name" value="HTH_XRE"/>
    <property type="match status" value="1"/>
</dbReference>
<dbReference type="AlphaFoldDB" id="A0A9J6PQX6"/>
<dbReference type="Proteomes" id="UP001064262">
    <property type="component" value="Unassembled WGS sequence"/>
</dbReference>
<evidence type="ECO:0000256" key="1">
    <source>
        <dbReference type="ARBA" id="ARBA00023125"/>
    </source>
</evidence>
<keyword evidence="4" id="KW-1185">Reference proteome</keyword>
<sequence length="100" mass="10737">MKMFNPPHPGEIIADSLEELGLGIRDLARALAVAPSTAQRLVAGKAAVTPEMAVKLATVLGSSPEMWMRLQEAWSLDKAVKTVDTTKLTPLFTDVSFSQA</sequence>
<dbReference type="PANTHER" id="PTHR36924:SF1">
    <property type="entry name" value="ANTITOXIN HIGA-1"/>
    <property type="match status" value="1"/>
</dbReference>
<accession>A0A9J6PQX6</accession>
<reference evidence="3" key="1">
    <citation type="submission" date="2022-09" db="EMBL/GenBank/DDBJ databases">
        <title>Winslowiella arboricola sp. nov., isolated from bleeding cankers on broadleaf hosts.</title>
        <authorList>
            <person name="Brady C."/>
            <person name="Kaur S."/>
            <person name="Crampton B."/>
            <person name="Maddock D."/>
            <person name="Arnold D."/>
            <person name="Denman S."/>
        </authorList>
    </citation>
    <scope>NUCLEOTIDE SEQUENCE</scope>
    <source>
        <strain evidence="3">BAC 15a-03b</strain>
    </source>
</reference>
<comment type="caution">
    <text evidence="3">The sequence shown here is derived from an EMBL/GenBank/DDBJ whole genome shotgun (WGS) entry which is preliminary data.</text>
</comment>
<evidence type="ECO:0000313" key="4">
    <source>
        <dbReference type="Proteomes" id="UP001064262"/>
    </source>
</evidence>
<dbReference type="PROSITE" id="PS50943">
    <property type="entry name" value="HTH_CROC1"/>
    <property type="match status" value="1"/>
</dbReference>
<dbReference type="Gene3D" id="1.10.260.40">
    <property type="entry name" value="lambda repressor-like DNA-binding domains"/>
    <property type="match status" value="1"/>
</dbReference>
<dbReference type="EMBL" id="JAODIM010000043">
    <property type="protein sequence ID" value="MCU5779858.1"/>
    <property type="molecule type" value="Genomic_DNA"/>
</dbReference>
<dbReference type="InterPro" id="IPR010982">
    <property type="entry name" value="Lambda_DNA-bd_dom_sf"/>
</dbReference>
<evidence type="ECO:0000259" key="2">
    <source>
        <dbReference type="PROSITE" id="PS50943"/>
    </source>
</evidence>
<dbReference type="PANTHER" id="PTHR36924">
    <property type="entry name" value="ANTITOXIN HIGA-1"/>
    <property type="match status" value="1"/>
</dbReference>
<dbReference type="NCBIfam" id="TIGR02607">
    <property type="entry name" value="antidote_HigA"/>
    <property type="match status" value="1"/>
</dbReference>
<dbReference type="InterPro" id="IPR001387">
    <property type="entry name" value="Cro/C1-type_HTH"/>
</dbReference>
<name>A0A9J6PQX6_9GAMM</name>
<dbReference type="CDD" id="cd00093">
    <property type="entry name" value="HTH_XRE"/>
    <property type="match status" value="1"/>
</dbReference>
<dbReference type="RefSeq" id="WP_267141665.1">
    <property type="nucleotide sequence ID" value="NZ_JAODIL010000061.1"/>
</dbReference>
<keyword evidence="1" id="KW-0238">DNA-binding</keyword>
<proteinExistence type="predicted"/>
<dbReference type="SUPFAM" id="SSF47413">
    <property type="entry name" value="lambda repressor-like DNA-binding domains"/>
    <property type="match status" value="1"/>
</dbReference>
<feature type="domain" description="HTH cro/C1-type" evidence="2">
    <location>
        <begin position="13"/>
        <end position="67"/>
    </location>
</feature>
<organism evidence="3 4">
    <name type="scientific">Winslowiella arboricola</name>
    <dbReference type="NCBI Taxonomy" id="2978220"/>
    <lineage>
        <taxon>Bacteria</taxon>
        <taxon>Pseudomonadati</taxon>
        <taxon>Pseudomonadota</taxon>
        <taxon>Gammaproteobacteria</taxon>
        <taxon>Enterobacterales</taxon>
        <taxon>Erwiniaceae</taxon>
        <taxon>Winslowiella</taxon>
    </lineage>
</organism>
<dbReference type="InterPro" id="IPR013430">
    <property type="entry name" value="Toxin_antidote_HigA"/>
</dbReference>
<evidence type="ECO:0000313" key="3">
    <source>
        <dbReference type="EMBL" id="MCU5779858.1"/>
    </source>
</evidence>
<protein>
    <submittedName>
        <fullName evidence="3">HigA family addiction module antitoxin</fullName>
    </submittedName>
</protein>